<evidence type="ECO:0008006" key="4">
    <source>
        <dbReference type="Google" id="ProtNLM"/>
    </source>
</evidence>
<proteinExistence type="predicted"/>
<dbReference type="EMBL" id="JANIBM010000005">
    <property type="protein sequence ID" value="MCQ8180828.1"/>
    <property type="molecule type" value="Genomic_DNA"/>
</dbReference>
<dbReference type="Proteomes" id="UP001524569">
    <property type="component" value="Unassembled WGS sequence"/>
</dbReference>
<reference evidence="2 3" key="1">
    <citation type="submission" date="2022-07" db="EMBL/GenBank/DDBJ databases">
        <title>Methylomonas rivi sp. nov., Methylomonas rosea sp. nov., Methylomonas aureus sp. nov. and Methylomonas subterranea sp. nov., four novel methanotrophs isolated from a freshwater creek and the deep terrestrial subsurface.</title>
        <authorList>
            <person name="Abin C."/>
            <person name="Sankaranarayanan K."/>
            <person name="Garner C."/>
            <person name="Sindelar R."/>
            <person name="Kotary K."/>
            <person name="Garner R."/>
            <person name="Barclay S."/>
            <person name="Lawson P."/>
            <person name="Krumholz L."/>
        </authorList>
    </citation>
    <scope>NUCLEOTIDE SEQUENCE [LARGE SCALE GENOMIC DNA]</scope>
    <source>
        <strain evidence="2 3">SURF-1</strain>
    </source>
</reference>
<feature type="chain" id="PRO_5046277643" description="PEP-CTERM sorting domain-containing protein" evidence="1">
    <location>
        <begin position="22"/>
        <end position="215"/>
    </location>
</feature>
<evidence type="ECO:0000256" key="1">
    <source>
        <dbReference type="SAM" id="SignalP"/>
    </source>
</evidence>
<evidence type="ECO:0000313" key="3">
    <source>
        <dbReference type="Proteomes" id="UP001524569"/>
    </source>
</evidence>
<sequence length="215" mass="23327">MYSLKSLVLLLLILNINVAQASLVTVKIEDANVFNWEPIQKIMPGFGSSGPVSLNWDPNNDLFTELLAYDRGYSGGAAAFCWYGENCALQLSVTAENTVLRLQSFALGYYGYGNHVQYSVIDLATHTRILEESPWIDGAVSTLITVNASSDKGFMILFGPDGFNGGINNITYSYFSAQTQVPVPTPIPTAAWLFGFGLIGIMGFTGSPKSRVFGI</sequence>
<protein>
    <recommendedName>
        <fullName evidence="4">PEP-CTERM sorting domain-containing protein</fullName>
    </recommendedName>
</protein>
<comment type="caution">
    <text evidence="2">The sequence shown here is derived from an EMBL/GenBank/DDBJ whole genome shotgun (WGS) entry which is preliminary data.</text>
</comment>
<organism evidence="2 3">
    <name type="scientific">Methylomonas aurea</name>
    <dbReference type="NCBI Taxonomy" id="2952224"/>
    <lineage>
        <taxon>Bacteria</taxon>
        <taxon>Pseudomonadati</taxon>
        <taxon>Pseudomonadota</taxon>
        <taxon>Gammaproteobacteria</taxon>
        <taxon>Methylococcales</taxon>
        <taxon>Methylococcaceae</taxon>
        <taxon>Methylomonas</taxon>
    </lineage>
</organism>
<feature type="signal peptide" evidence="1">
    <location>
        <begin position="1"/>
        <end position="21"/>
    </location>
</feature>
<keyword evidence="1" id="KW-0732">Signal</keyword>
<name>A0ABT1UG45_9GAMM</name>
<accession>A0ABT1UG45</accession>
<evidence type="ECO:0000313" key="2">
    <source>
        <dbReference type="EMBL" id="MCQ8180828.1"/>
    </source>
</evidence>
<dbReference type="RefSeq" id="WP_256610179.1">
    <property type="nucleotide sequence ID" value="NZ_JANIBM010000005.1"/>
</dbReference>
<keyword evidence="3" id="KW-1185">Reference proteome</keyword>
<gene>
    <name evidence="2" type="ORF">NP603_06895</name>
</gene>